<dbReference type="Gene3D" id="2.130.10.80">
    <property type="entry name" value="Galactose oxidase/kelch, beta-propeller"/>
    <property type="match status" value="1"/>
</dbReference>
<dbReference type="InterPro" id="IPR013783">
    <property type="entry name" value="Ig-like_fold"/>
</dbReference>
<keyword evidence="1 2" id="KW-0732">Signal</keyword>
<gene>
    <name evidence="5" type="ORF">PLEOSDRAFT_1109335</name>
</gene>
<protein>
    <recommendedName>
        <fullName evidence="7">Glyoxal oxidase</fullName>
    </recommendedName>
</protein>
<accession>A0A067N2X1</accession>
<dbReference type="InterPro" id="IPR014756">
    <property type="entry name" value="Ig_E-set"/>
</dbReference>
<dbReference type="InterPro" id="IPR011043">
    <property type="entry name" value="Gal_Oxase/kelch_b-propeller"/>
</dbReference>
<reference evidence="6" key="1">
    <citation type="journal article" date="2014" name="Proc. Natl. Acad. Sci. U.S.A.">
        <title>Extensive sampling of basidiomycete genomes demonstrates inadequacy of the white-rot/brown-rot paradigm for wood decay fungi.</title>
        <authorList>
            <person name="Riley R."/>
            <person name="Salamov A.A."/>
            <person name="Brown D.W."/>
            <person name="Nagy L.G."/>
            <person name="Floudas D."/>
            <person name="Held B.W."/>
            <person name="Levasseur A."/>
            <person name="Lombard V."/>
            <person name="Morin E."/>
            <person name="Otillar R."/>
            <person name="Lindquist E.A."/>
            <person name="Sun H."/>
            <person name="LaButti K.M."/>
            <person name="Schmutz J."/>
            <person name="Jabbour D."/>
            <person name="Luo H."/>
            <person name="Baker S.E."/>
            <person name="Pisabarro A.G."/>
            <person name="Walton J.D."/>
            <person name="Blanchette R.A."/>
            <person name="Henrissat B."/>
            <person name="Martin F."/>
            <person name="Cullen D."/>
            <person name="Hibbett D.S."/>
            <person name="Grigoriev I.V."/>
        </authorList>
    </citation>
    <scope>NUCLEOTIDE SEQUENCE [LARGE SCALE GENOMIC DNA]</scope>
    <source>
        <strain evidence="6">PC15</strain>
    </source>
</reference>
<proteinExistence type="predicted"/>
<dbReference type="HOGENOM" id="CLU_009630_2_1_1"/>
<organism evidence="5 6">
    <name type="scientific">Pleurotus ostreatus (strain PC15)</name>
    <name type="common">Oyster mushroom</name>
    <dbReference type="NCBI Taxonomy" id="1137138"/>
    <lineage>
        <taxon>Eukaryota</taxon>
        <taxon>Fungi</taxon>
        <taxon>Dikarya</taxon>
        <taxon>Basidiomycota</taxon>
        <taxon>Agaricomycotina</taxon>
        <taxon>Agaricomycetes</taxon>
        <taxon>Agaricomycetidae</taxon>
        <taxon>Agaricales</taxon>
        <taxon>Pleurotineae</taxon>
        <taxon>Pleurotaceae</taxon>
        <taxon>Pleurotus</taxon>
    </lineage>
</organism>
<dbReference type="EMBL" id="KL198014">
    <property type="protein sequence ID" value="KDQ22214.1"/>
    <property type="molecule type" value="Genomic_DNA"/>
</dbReference>
<dbReference type="VEuPathDB" id="FungiDB:PLEOSDRAFT_1109335"/>
<evidence type="ECO:0000313" key="5">
    <source>
        <dbReference type="EMBL" id="KDQ22214.1"/>
    </source>
</evidence>
<dbReference type="PANTHER" id="PTHR32208:SF96">
    <property type="entry name" value="GLYOXAL OXIDASE"/>
    <property type="match status" value="1"/>
</dbReference>
<dbReference type="OrthoDB" id="2019572at2759"/>
<dbReference type="InterPro" id="IPR015202">
    <property type="entry name" value="GO-like_E_set"/>
</dbReference>
<feature type="signal peptide" evidence="2">
    <location>
        <begin position="1"/>
        <end position="23"/>
    </location>
</feature>
<dbReference type="SUPFAM" id="SSF81296">
    <property type="entry name" value="E set domains"/>
    <property type="match status" value="1"/>
</dbReference>
<feature type="domain" description="Galactose oxidase-like Early set" evidence="4">
    <location>
        <begin position="462"/>
        <end position="556"/>
    </location>
</feature>
<dbReference type="InterPro" id="IPR009880">
    <property type="entry name" value="Glyoxal_oxidase_N"/>
</dbReference>
<dbReference type="CDD" id="cd02851">
    <property type="entry name" value="E_set_GO_C"/>
    <property type="match status" value="1"/>
</dbReference>
<dbReference type="Gene3D" id="2.60.40.10">
    <property type="entry name" value="Immunoglobulins"/>
    <property type="match status" value="1"/>
</dbReference>
<evidence type="ECO:0000256" key="2">
    <source>
        <dbReference type="SAM" id="SignalP"/>
    </source>
</evidence>
<evidence type="ECO:0000256" key="1">
    <source>
        <dbReference type="ARBA" id="ARBA00022729"/>
    </source>
</evidence>
<name>A0A067N2X1_PLEO1</name>
<evidence type="ECO:0000259" key="3">
    <source>
        <dbReference type="Pfam" id="PF07250"/>
    </source>
</evidence>
<evidence type="ECO:0008006" key="7">
    <source>
        <dbReference type="Google" id="ProtNLM"/>
    </source>
</evidence>
<dbReference type="Pfam" id="PF09118">
    <property type="entry name" value="GO-like_E_set"/>
    <property type="match status" value="1"/>
</dbReference>
<dbReference type="Pfam" id="PF07250">
    <property type="entry name" value="Glyoxal_oxid_N"/>
    <property type="match status" value="1"/>
</dbReference>
<evidence type="ECO:0000259" key="4">
    <source>
        <dbReference type="Pfam" id="PF09118"/>
    </source>
</evidence>
<dbReference type="AlphaFoldDB" id="A0A067N2X1"/>
<dbReference type="InterPro" id="IPR037293">
    <property type="entry name" value="Gal_Oxidase_central_sf"/>
</dbReference>
<dbReference type="InParanoid" id="A0A067N2X1"/>
<feature type="domain" description="Glyoxal oxidase N-terminal" evidence="3">
    <location>
        <begin position="79"/>
        <end position="457"/>
    </location>
</feature>
<dbReference type="SUPFAM" id="SSF50965">
    <property type="entry name" value="Galactose oxidase, central domain"/>
    <property type="match status" value="1"/>
</dbReference>
<sequence length="591" mass="63750">MLTLTSTFLNILALLHVAQVVNADPTHVGPRSSVNGRWGLVQEGTSGVSAMQLAVVTDTKAIVFDKVEHNPLTVDGHPAWAAEIDLPSRTVRPLNPISNTFCATGSFLSNGTMVHTAGNPFFEVDIGVTDGISGTQSVRLFTPCDDASCDLIEDPNVRRLTSRRWYTTSARLEDGSVFIYGGSTANGFITNATINNPTYEFFPPKNINGYNGVQIPSQFLLDTLIANQFPNVLALPDGNLFIAANQQAMLFNWKTNTETRLPNVPNGVRISYPFSAGLTMLPLTPENNFTPEILTCGGADLDDSLATGAYSSQSPTSNQCARLVLTRQGIAAGWKVEHMPQNRTMVELILLPDGRVLMVNGMSTGVGGYGTGVFDMINESNADHPVFTPLIYDPNAAPGKRFTVAPISSNIPRMYHSTATLIPDGSILLAGSNPNSDVIFNVTYPTEYRMEFLSPPYMFRPRPTFTGLPATLDYGATATINVNLPRGTRSVTAVLMDLGFATHGVHMDQRLVHLRSTLSRDGKTLRITGPANPRIYSPGPGFLFIVTNDGVPSEGKKFLIGTGAQPPVDQGAIENLLRATENLNSVAPLKH</sequence>
<dbReference type="Proteomes" id="UP000027073">
    <property type="component" value="Unassembled WGS sequence"/>
</dbReference>
<dbReference type="STRING" id="1137138.A0A067N2X1"/>
<dbReference type="PANTHER" id="PTHR32208">
    <property type="entry name" value="SECRETED PROTEIN-RELATED"/>
    <property type="match status" value="1"/>
</dbReference>
<evidence type="ECO:0000313" key="6">
    <source>
        <dbReference type="Proteomes" id="UP000027073"/>
    </source>
</evidence>
<feature type="chain" id="PRO_5001646173" description="Glyoxal oxidase" evidence="2">
    <location>
        <begin position="24"/>
        <end position="591"/>
    </location>
</feature>